<evidence type="ECO:0000256" key="3">
    <source>
        <dbReference type="ARBA" id="ARBA00022603"/>
    </source>
</evidence>
<keyword evidence="17" id="KW-1185">Reference proteome</keyword>
<comment type="caution">
    <text evidence="16">The sequence shown here is derived from an EMBL/GenBank/DDBJ whole genome shotgun (WGS) entry which is preliminary data.</text>
</comment>
<dbReference type="EMBL" id="JANEYF010000948">
    <property type="protein sequence ID" value="KAJ8966727.1"/>
    <property type="molecule type" value="Genomic_DNA"/>
</dbReference>
<feature type="region of interest" description="Disordered" evidence="14">
    <location>
        <begin position="46"/>
        <end position="65"/>
    </location>
</feature>
<dbReference type="PANTHER" id="PTHR45814">
    <property type="entry name" value="HISTONE-LYSINE N-METHYLTRANSFERASE SETD1"/>
    <property type="match status" value="1"/>
</dbReference>
<organism evidence="16 17">
    <name type="scientific">Rhamnusium bicolor</name>
    <dbReference type="NCBI Taxonomy" id="1586634"/>
    <lineage>
        <taxon>Eukaryota</taxon>
        <taxon>Metazoa</taxon>
        <taxon>Ecdysozoa</taxon>
        <taxon>Arthropoda</taxon>
        <taxon>Hexapoda</taxon>
        <taxon>Insecta</taxon>
        <taxon>Pterygota</taxon>
        <taxon>Neoptera</taxon>
        <taxon>Endopterygota</taxon>
        <taxon>Coleoptera</taxon>
        <taxon>Polyphaga</taxon>
        <taxon>Cucujiformia</taxon>
        <taxon>Chrysomeloidea</taxon>
        <taxon>Cerambycidae</taxon>
        <taxon>Lepturinae</taxon>
        <taxon>Rhagiini</taxon>
        <taxon>Rhamnusium</taxon>
    </lineage>
</organism>
<reference evidence="16" key="1">
    <citation type="journal article" date="2023" name="Insect Mol. Biol.">
        <title>Genome sequencing provides insights into the evolution of gene families encoding plant cell wall-degrading enzymes in longhorned beetles.</title>
        <authorList>
            <person name="Shin N.R."/>
            <person name="Okamura Y."/>
            <person name="Kirsch R."/>
            <person name="Pauchet Y."/>
        </authorList>
    </citation>
    <scope>NUCLEOTIDE SEQUENCE</scope>
    <source>
        <strain evidence="16">RBIC_L_NR</strain>
    </source>
</reference>
<evidence type="ECO:0000256" key="7">
    <source>
        <dbReference type="ARBA" id="ARBA00022884"/>
    </source>
</evidence>
<keyword evidence="8" id="KW-0805">Transcription regulation</keyword>
<comment type="catalytic activity">
    <reaction evidence="12">
        <text>N(6)-methyl-L-lysyl(4)-[histone H3] + S-adenosyl-L-methionine = N(6),N(6)-dimethyl-L-lysyl(4)-[histone H3] + S-adenosyl-L-homocysteine + H(+)</text>
        <dbReference type="Rhea" id="RHEA:60268"/>
        <dbReference type="Rhea" id="RHEA-COMP:15540"/>
        <dbReference type="Rhea" id="RHEA-COMP:15543"/>
        <dbReference type="ChEBI" id="CHEBI:15378"/>
        <dbReference type="ChEBI" id="CHEBI:57856"/>
        <dbReference type="ChEBI" id="CHEBI:59789"/>
        <dbReference type="ChEBI" id="CHEBI:61929"/>
        <dbReference type="ChEBI" id="CHEBI:61976"/>
    </reaction>
</comment>
<dbReference type="PANTHER" id="PTHR45814:SF2">
    <property type="entry name" value="HISTONE-LYSINE N-METHYLTRANSFERASE SETD1"/>
    <property type="match status" value="1"/>
</dbReference>
<dbReference type="GO" id="GO:0140999">
    <property type="term" value="F:histone H3K4 trimethyltransferase activity"/>
    <property type="evidence" value="ECO:0007669"/>
    <property type="project" value="UniProtKB-EC"/>
</dbReference>
<sequence length="879" mass="100753">YPGPQYAPYPQPFAYAHQDWRQAYPYGQHLYLPHPQYPQFPQLHPAQQFNPYQLPPKRPENDKNDPHAATINTIVQQVTQELKNILKRDFNKKMVEMTAFKKFETWWEEESSKENKTKGKEELMEKHILPRDNINVLLESNRENLYSNINLDTIGVGLGLRASLPKMPSFRRKKIPSPVPEDEDETQKASDSEEIVHDSDSDATRSSQRVRKTSTSSTSSSSSSFSSDSESESSDESSSDSETEVKQINRRSASPRIPEVPEVEPMLSEPLEESNSPLRDGIEARNKTPEPMQIDSDDFTPTKNQEIAAQPKPFAPDLCDSDSDISDTERLIFERRRLNTEYMEQIEKERQEREPKVVVEESQPSETDKESVSEILPPVLDESTEDDDVMEKSLEELEAERDALLQAVRNPEPPTSMDVDDVLSDKTAADALRLSKNKVRSQSDSDEENLEARRIKKAKITDSVNGALELVKRLSESSAGESSPSSQVAIEHSYCMQRPEKENLEVTQEPAQNTQIVHDHGYTKEEKLEVKKDKPKQPKPRKQKEYKKLQELQNTISYQDEFDRKKAGLPYSVHSSVTHKVRDQMSEFGVLYEFLTKGIDREDIEYIKKSYEEMLSNDTMGYWLNDTHWDERLHTTGCARTEGYYKISAHEKSRYKYHHAKAHAISSVNVPAATKQGLSREARSNQRRLLTAFGSDTDSDLLKFNQLKFRKKQLKFAKSAIHDWGLFAMEPIAADEMVIEYVGQTVRHSVADLREQKYEATGIGSSYLFRIDLENIIDATKCGNLARFINHSCNPNCYAKIITIESQKKIVIYSKQSIGVNEEITYDYKFPIEDEKNSVSVWCQWMSGNVKLKRRQMIVGTLFNCAIVSDTDSEHLMKA</sequence>
<feature type="region of interest" description="Disordered" evidence="14">
    <location>
        <begin position="169"/>
        <end position="324"/>
    </location>
</feature>
<feature type="compositionally biased region" description="Polar residues" evidence="14">
    <location>
        <begin position="506"/>
        <end position="516"/>
    </location>
</feature>
<dbReference type="SMART" id="SM00317">
    <property type="entry name" value="SET"/>
    <property type="match status" value="1"/>
</dbReference>
<evidence type="ECO:0000256" key="12">
    <source>
        <dbReference type="ARBA" id="ARBA00047583"/>
    </source>
</evidence>
<dbReference type="InterPro" id="IPR001214">
    <property type="entry name" value="SET_dom"/>
</dbReference>
<evidence type="ECO:0000256" key="13">
    <source>
        <dbReference type="ARBA" id="ARBA00049129"/>
    </source>
</evidence>
<keyword evidence="6" id="KW-0156">Chromatin regulator</keyword>
<gene>
    <name evidence="16" type="ORF">NQ314_003337</name>
</gene>
<dbReference type="InterPro" id="IPR044570">
    <property type="entry name" value="Set1-like"/>
</dbReference>
<evidence type="ECO:0000256" key="6">
    <source>
        <dbReference type="ARBA" id="ARBA00022853"/>
    </source>
</evidence>
<dbReference type="SUPFAM" id="SSF82199">
    <property type="entry name" value="SET domain"/>
    <property type="match status" value="1"/>
</dbReference>
<feature type="compositionally biased region" description="Acidic residues" evidence="14">
    <location>
        <begin position="229"/>
        <end position="242"/>
    </location>
</feature>
<feature type="domain" description="SET" evidence="15">
    <location>
        <begin position="712"/>
        <end position="829"/>
    </location>
</feature>
<evidence type="ECO:0000256" key="9">
    <source>
        <dbReference type="ARBA" id="ARBA00023163"/>
    </source>
</evidence>
<dbReference type="Pfam" id="PF00856">
    <property type="entry name" value="SET"/>
    <property type="match status" value="1"/>
</dbReference>
<dbReference type="InterPro" id="IPR037841">
    <property type="entry name" value="SET_SETD1A/B"/>
</dbReference>
<proteinExistence type="predicted"/>
<keyword evidence="10" id="KW-0539">Nucleus</keyword>
<feature type="non-terminal residue" evidence="16">
    <location>
        <position position="1"/>
    </location>
</feature>
<feature type="region of interest" description="Disordered" evidence="14">
    <location>
        <begin position="344"/>
        <end position="389"/>
    </location>
</feature>
<dbReference type="CDD" id="cd19169">
    <property type="entry name" value="SET_SETD1"/>
    <property type="match status" value="1"/>
</dbReference>
<dbReference type="GO" id="GO:0048188">
    <property type="term" value="C:Set1C/COMPASS complex"/>
    <property type="evidence" value="ECO:0007669"/>
    <property type="project" value="InterPro"/>
</dbReference>
<feature type="compositionally biased region" description="Low complexity" evidence="14">
    <location>
        <begin position="213"/>
        <end position="228"/>
    </location>
</feature>
<feature type="compositionally biased region" description="Basic and acidic residues" evidence="14">
    <location>
        <begin position="344"/>
        <end position="359"/>
    </location>
</feature>
<protein>
    <recommendedName>
        <fullName evidence="2">[histone H3]-lysine(4) N-trimethyltransferase</fullName>
        <ecNumber evidence="2">2.1.1.354</ecNumber>
    </recommendedName>
</protein>
<comment type="catalytic activity">
    <reaction evidence="13">
        <text>N(6),N(6)-dimethyl-L-lysyl(4)-[histone H3] + S-adenosyl-L-methionine = N(6),N(6),N(6)-trimethyl-L-lysyl(4)-[histone H3] + S-adenosyl-L-homocysteine + H(+)</text>
        <dbReference type="Rhea" id="RHEA:60272"/>
        <dbReference type="Rhea" id="RHEA-COMP:15537"/>
        <dbReference type="Rhea" id="RHEA-COMP:15540"/>
        <dbReference type="ChEBI" id="CHEBI:15378"/>
        <dbReference type="ChEBI" id="CHEBI:57856"/>
        <dbReference type="ChEBI" id="CHEBI:59789"/>
        <dbReference type="ChEBI" id="CHEBI:61961"/>
        <dbReference type="ChEBI" id="CHEBI:61976"/>
    </reaction>
</comment>
<dbReference type="Proteomes" id="UP001162156">
    <property type="component" value="Unassembled WGS sequence"/>
</dbReference>
<evidence type="ECO:0000313" key="17">
    <source>
        <dbReference type="Proteomes" id="UP001162156"/>
    </source>
</evidence>
<name>A0AAV8ZQN4_9CUCU</name>
<evidence type="ECO:0000313" key="16">
    <source>
        <dbReference type="EMBL" id="KAJ8966727.1"/>
    </source>
</evidence>
<evidence type="ECO:0000256" key="8">
    <source>
        <dbReference type="ARBA" id="ARBA00023015"/>
    </source>
</evidence>
<dbReference type="SMART" id="SM01291">
    <property type="entry name" value="N-SET"/>
    <property type="match status" value="1"/>
</dbReference>
<feature type="compositionally biased region" description="Basic and acidic residues" evidence="14">
    <location>
        <begin position="517"/>
        <end position="536"/>
    </location>
</feature>
<dbReference type="EC" id="2.1.1.354" evidence="2"/>
<keyword evidence="7" id="KW-0694">RNA-binding</keyword>
<evidence type="ECO:0000256" key="5">
    <source>
        <dbReference type="ARBA" id="ARBA00022691"/>
    </source>
</evidence>
<evidence type="ECO:0000256" key="14">
    <source>
        <dbReference type="SAM" id="MobiDB-lite"/>
    </source>
</evidence>
<feature type="compositionally biased region" description="Basic and acidic residues" evidence="14">
    <location>
        <begin position="186"/>
        <end position="203"/>
    </location>
</feature>
<evidence type="ECO:0000259" key="15">
    <source>
        <dbReference type="PROSITE" id="PS50280"/>
    </source>
</evidence>
<dbReference type="InterPro" id="IPR046341">
    <property type="entry name" value="SET_dom_sf"/>
</dbReference>
<dbReference type="PROSITE" id="PS50280">
    <property type="entry name" value="SET"/>
    <property type="match status" value="1"/>
</dbReference>
<evidence type="ECO:0000256" key="11">
    <source>
        <dbReference type="ARBA" id="ARBA00047571"/>
    </source>
</evidence>
<keyword evidence="5" id="KW-0949">S-adenosyl-L-methionine</keyword>
<evidence type="ECO:0000256" key="1">
    <source>
        <dbReference type="ARBA" id="ARBA00004123"/>
    </source>
</evidence>
<dbReference type="Pfam" id="PF11764">
    <property type="entry name" value="N-SET"/>
    <property type="match status" value="1"/>
</dbReference>
<dbReference type="AlphaFoldDB" id="A0AAV8ZQN4"/>
<keyword evidence="9" id="KW-0804">Transcription</keyword>
<evidence type="ECO:0000256" key="2">
    <source>
        <dbReference type="ARBA" id="ARBA00012182"/>
    </source>
</evidence>
<evidence type="ECO:0000256" key="10">
    <source>
        <dbReference type="ARBA" id="ARBA00023242"/>
    </source>
</evidence>
<dbReference type="Gene3D" id="2.170.270.10">
    <property type="entry name" value="SET domain"/>
    <property type="match status" value="1"/>
</dbReference>
<evidence type="ECO:0000256" key="4">
    <source>
        <dbReference type="ARBA" id="ARBA00022679"/>
    </source>
</evidence>
<keyword evidence="4" id="KW-0808">Transferase</keyword>
<dbReference type="InterPro" id="IPR024657">
    <property type="entry name" value="COMPASS_Set1_N-SET"/>
</dbReference>
<comment type="catalytic activity">
    <reaction evidence="11">
        <text>L-lysyl(4)-[histone H3] + 3 S-adenosyl-L-methionine = N(6),N(6),N(6)-trimethyl-L-lysyl(4)-[histone H3] + 3 S-adenosyl-L-homocysteine + 3 H(+)</text>
        <dbReference type="Rhea" id="RHEA:60260"/>
        <dbReference type="Rhea" id="RHEA-COMP:15537"/>
        <dbReference type="Rhea" id="RHEA-COMP:15547"/>
        <dbReference type="ChEBI" id="CHEBI:15378"/>
        <dbReference type="ChEBI" id="CHEBI:29969"/>
        <dbReference type="ChEBI" id="CHEBI:57856"/>
        <dbReference type="ChEBI" id="CHEBI:59789"/>
        <dbReference type="ChEBI" id="CHEBI:61961"/>
        <dbReference type="EC" id="2.1.1.354"/>
    </reaction>
</comment>
<comment type="subcellular location">
    <subcellularLocation>
        <location evidence="1">Nucleus</location>
    </subcellularLocation>
</comment>
<dbReference type="GO" id="GO:0032259">
    <property type="term" value="P:methylation"/>
    <property type="evidence" value="ECO:0007669"/>
    <property type="project" value="UniProtKB-KW"/>
</dbReference>
<dbReference type="FunFam" id="2.170.270.10:FF:000010">
    <property type="entry name" value="Histone-lysine N-methyltransferase"/>
    <property type="match status" value="1"/>
</dbReference>
<feature type="region of interest" description="Disordered" evidence="14">
    <location>
        <begin position="506"/>
        <end position="544"/>
    </location>
</feature>
<keyword evidence="3" id="KW-0489">Methyltransferase</keyword>
<accession>A0AAV8ZQN4</accession>
<dbReference type="GO" id="GO:0003723">
    <property type="term" value="F:RNA binding"/>
    <property type="evidence" value="ECO:0007669"/>
    <property type="project" value="UniProtKB-KW"/>
</dbReference>